<dbReference type="EMBL" id="UINC01011507">
    <property type="protein sequence ID" value="SVA50754.1"/>
    <property type="molecule type" value="Genomic_DNA"/>
</dbReference>
<feature type="region of interest" description="Disordered" evidence="1">
    <location>
        <begin position="1"/>
        <end position="30"/>
    </location>
</feature>
<accession>A0A382HY03</accession>
<feature type="non-terminal residue" evidence="3">
    <location>
        <position position="30"/>
    </location>
</feature>
<protein>
    <submittedName>
        <fullName evidence="3">Uncharacterized protein</fullName>
    </submittedName>
</protein>
<proteinExistence type="predicted"/>
<dbReference type="AlphaFoldDB" id="A0A382HY03"/>
<reference evidence="3" key="1">
    <citation type="submission" date="2018-05" db="EMBL/GenBank/DDBJ databases">
        <authorList>
            <person name="Lanie J.A."/>
            <person name="Ng W.-L."/>
            <person name="Kazmierczak K.M."/>
            <person name="Andrzejewski T.M."/>
            <person name="Davidsen T.M."/>
            <person name="Wayne K.J."/>
            <person name="Tettelin H."/>
            <person name="Glass J.I."/>
            <person name="Rusch D."/>
            <person name="Podicherti R."/>
            <person name="Tsui H.-C.T."/>
            <person name="Winkler M.E."/>
        </authorList>
    </citation>
    <scope>NUCLEOTIDE SEQUENCE</scope>
</reference>
<evidence type="ECO:0000313" key="2">
    <source>
        <dbReference type="EMBL" id="SVA50754.1"/>
    </source>
</evidence>
<organism evidence="3">
    <name type="scientific">marine metagenome</name>
    <dbReference type="NCBI Taxonomy" id="408172"/>
    <lineage>
        <taxon>unclassified sequences</taxon>
        <taxon>metagenomes</taxon>
        <taxon>ecological metagenomes</taxon>
    </lineage>
</organism>
<name>A0A382HY03_9ZZZZ</name>
<evidence type="ECO:0000313" key="3">
    <source>
        <dbReference type="EMBL" id="SVB92216.1"/>
    </source>
</evidence>
<dbReference type="EMBL" id="UINC01063999">
    <property type="protein sequence ID" value="SVB92216.1"/>
    <property type="molecule type" value="Genomic_DNA"/>
</dbReference>
<sequence length="30" mass="3239">MKTSLGNDSALDPFGLVSDVSPDQYRVPTK</sequence>
<evidence type="ECO:0000256" key="1">
    <source>
        <dbReference type="SAM" id="MobiDB-lite"/>
    </source>
</evidence>
<gene>
    <name evidence="2" type="ORF">METZ01_LOCUS103608</name>
    <name evidence="3" type="ORF">METZ01_LOCUS245070</name>
</gene>